<dbReference type="Pfam" id="PF00160">
    <property type="entry name" value="Pro_isomerase"/>
    <property type="match status" value="1"/>
</dbReference>
<dbReference type="InterPro" id="IPR002130">
    <property type="entry name" value="Cyclophilin-type_PPIase_dom"/>
</dbReference>
<dbReference type="GO" id="GO:0006457">
    <property type="term" value="P:protein folding"/>
    <property type="evidence" value="ECO:0007669"/>
    <property type="project" value="TreeGrafter"/>
</dbReference>
<evidence type="ECO:0000313" key="7">
    <source>
        <dbReference type="EMBL" id="PUU73008.1"/>
    </source>
</evidence>
<reference evidence="7 8" key="1">
    <citation type="submission" date="2017-04" db="EMBL/GenBank/DDBJ databases">
        <title>Draft genome sequence of Tuber borchii Vittad., a whitish edible truffle.</title>
        <authorList>
            <consortium name="DOE Joint Genome Institute"/>
            <person name="Murat C."/>
            <person name="Kuo A."/>
            <person name="Barry K.W."/>
            <person name="Clum A."/>
            <person name="Dockter R.B."/>
            <person name="Fauchery L."/>
            <person name="Iotti M."/>
            <person name="Kohler A."/>
            <person name="Labutti K."/>
            <person name="Lindquist E.A."/>
            <person name="Lipzen A."/>
            <person name="Ohm R.A."/>
            <person name="Wang M."/>
            <person name="Grigoriev I.V."/>
            <person name="Zambonelli A."/>
            <person name="Martin F.M."/>
        </authorList>
    </citation>
    <scope>NUCLEOTIDE SEQUENCE [LARGE SCALE GENOMIC DNA]</scope>
    <source>
        <strain evidence="7 8">Tbo3840</strain>
    </source>
</reference>
<dbReference type="OrthoDB" id="407558at2759"/>
<dbReference type="STRING" id="42251.A0A2T6ZBY7"/>
<comment type="caution">
    <text evidence="7">The sequence shown here is derived from an EMBL/GenBank/DDBJ whole genome shotgun (WGS) entry which is preliminary data.</text>
</comment>
<organism evidence="7 8">
    <name type="scientific">Tuber borchii</name>
    <name type="common">White truffle</name>
    <dbReference type="NCBI Taxonomy" id="42251"/>
    <lineage>
        <taxon>Eukaryota</taxon>
        <taxon>Fungi</taxon>
        <taxon>Dikarya</taxon>
        <taxon>Ascomycota</taxon>
        <taxon>Pezizomycotina</taxon>
        <taxon>Pezizomycetes</taxon>
        <taxon>Pezizales</taxon>
        <taxon>Tuberaceae</taxon>
        <taxon>Tuber</taxon>
    </lineage>
</organism>
<evidence type="ECO:0000256" key="2">
    <source>
        <dbReference type="ARBA" id="ARBA00013194"/>
    </source>
</evidence>
<dbReference type="InterPro" id="IPR029000">
    <property type="entry name" value="Cyclophilin-like_dom_sf"/>
</dbReference>
<dbReference type="PRINTS" id="PR00153">
    <property type="entry name" value="CSAPPISMRASE"/>
</dbReference>
<dbReference type="PANTHER" id="PTHR11071:SF561">
    <property type="entry name" value="PEPTIDYL-PROLYL CIS-TRANS ISOMERASE D-RELATED"/>
    <property type="match status" value="1"/>
</dbReference>
<protein>
    <recommendedName>
        <fullName evidence="2">peptidylprolyl isomerase</fullName>
        <ecNumber evidence="2">5.2.1.8</ecNumber>
    </recommendedName>
</protein>
<evidence type="ECO:0000256" key="1">
    <source>
        <dbReference type="ARBA" id="ARBA00000971"/>
    </source>
</evidence>
<evidence type="ECO:0000313" key="8">
    <source>
        <dbReference type="Proteomes" id="UP000244722"/>
    </source>
</evidence>
<dbReference type="EMBL" id="NESQ01000428">
    <property type="protein sequence ID" value="PUU73008.1"/>
    <property type="molecule type" value="Genomic_DNA"/>
</dbReference>
<comment type="catalytic activity">
    <reaction evidence="1">
        <text>[protein]-peptidylproline (omega=180) = [protein]-peptidylproline (omega=0)</text>
        <dbReference type="Rhea" id="RHEA:16237"/>
        <dbReference type="Rhea" id="RHEA-COMP:10747"/>
        <dbReference type="Rhea" id="RHEA-COMP:10748"/>
        <dbReference type="ChEBI" id="CHEBI:83833"/>
        <dbReference type="ChEBI" id="CHEBI:83834"/>
        <dbReference type="EC" id="5.2.1.8"/>
    </reaction>
</comment>
<dbReference type="SUPFAM" id="SSF50891">
    <property type="entry name" value="Cyclophilin-like"/>
    <property type="match status" value="1"/>
</dbReference>
<dbReference type="FunFam" id="2.40.100.10:FF:000025">
    <property type="entry name" value="Peptidyl-prolyl cis-trans isomerase CYP19-2"/>
    <property type="match status" value="1"/>
</dbReference>
<evidence type="ECO:0000256" key="3">
    <source>
        <dbReference type="ARBA" id="ARBA00023110"/>
    </source>
</evidence>
<dbReference type="GO" id="GO:0005737">
    <property type="term" value="C:cytoplasm"/>
    <property type="evidence" value="ECO:0007669"/>
    <property type="project" value="TreeGrafter"/>
</dbReference>
<feature type="region of interest" description="Disordered" evidence="5">
    <location>
        <begin position="237"/>
        <end position="256"/>
    </location>
</feature>
<keyword evidence="8" id="KW-1185">Reference proteome</keyword>
<name>A0A2T6ZBY7_TUBBO</name>
<dbReference type="EC" id="5.2.1.8" evidence="2"/>
<evidence type="ECO:0000259" key="6">
    <source>
        <dbReference type="PROSITE" id="PS50072"/>
    </source>
</evidence>
<evidence type="ECO:0000256" key="5">
    <source>
        <dbReference type="SAM" id="MobiDB-lite"/>
    </source>
</evidence>
<dbReference type="Gene3D" id="2.40.100.10">
    <property type="entry name" value="Cyclophilin-like"/>
    <property type="match status" value="1"/>
</dbReference>
<proteinExistence type="predicted"/>
<sequence>MKAVVMEDVREGGEIPPAETPAPTRKKTFFLIQVNDTKVGMVVFELYNDQVPITCENFRVLCTGMAGRVTHPHGTVDRLHYRGTRIHCIIKDFIIQAGDITKGDGSGGASIYANGREPFGYEGFDQENLGWRPIDSAGLLCMANRGGNKSNTSQFFVTLSPADYLTPLYTVFGHVIDGMEIIEEIGKIQVGYKDYPKVKIEIVESGEITPSGHVRVLSPPAPIICRPLQNAPVLLPQPKSAKNNSAPILGHKRTHSKQATMLEAQQEAAEVAAGRGDADENRHPKRRVVMFEQRDEDYDMEVGVVEGDISIQETPMEKNALAMKRRAEK</sequence>
<feature type="domain" description="PPIase cyclophilin-type" evidence="6">
    <location>
        <begin position="29"/>
        <end position="207"/>
    </location>
</feature>
<evidence type="ECO:0000256" key="4">
    <source>
        <dbReference type="ARBA" id="ARBA00023235"/>
    </source>
</evidence>
<dbReference type="Proteomes" id="UP000244722">
    <property type="component" value="Unassembled WGS sequence"/>
</dbReference>
<keyword evidence="3" id="KW-0697">Rotamase</keyword>
<dbReference type="GO" id="GO:0003755">
    <property type="term" value="F:peptidyl-prolyl cis-trans isomerase activity"/>
    <property type="evidence" value="ECO:0007669"/>
    <property type="project" value="UniProtKB-KW"/>
</dbReference>
<dbReference type="PROSITE" id="PS50072">
    <property type="entry name" value="CSA_PPIASE_2"/>
    <property type="match status" value="1"/>
</dbReference>
<keyword evidence="4" id="KW-0413">Isomerase</keyword>
<dbReference type="GO" id="GO:0016018">
    <property type="term" value="F:cyclosporin A binding"/>
    <property type="evidence" value="ECO:0007669"/>
    <property type="project" value="TreeGrafter"/>
</dbReference>
<dbReference type="AlphaFoldDB" id="A0A2T6ZBY7"/>
<dbReference type="PANTHER" id="PTHR11071">
    <property type="entry name" value="PEPTIDYL-PROLYL CIS-TRANS ISOMERASE"/>
    <property type="match status" value="1"/>
</dbReference>
<accession>A0A2T6ZBY7</accession>
<gene>
    <name evidence="7" type="ORF">B9Z19DRAFT_1136106</name>
</gene>